<accession>A0ABU8H2H0</accession>
<dbReference type="EMBL" id="JBBBDM010000003">
    <property type="protein sequence ID" value="MEI5687199.1"/>
    <property type="molecule type" value="Genomic_DNA"/>
</dbReference>
<dbReference type="PANTHER" id="PTHR30537">
    <property type="entry name" value="HTH-TYPE TRANSCRIPTIONAL REGULATOR"/>
    <property type="match status" value="1"/>
</dbReference>
<dbReference type="CDD" id="cd08432">
    <property type="entry name" value="PBP2_GcdR_TrpI_HvrB_AmpR_like"/>
    <property type="match status" value="1"/>
</dbReference>
<evidence type="ECO:0000313" key="7">
    <source>
        <dbReference type="Proteomes" id="UP001367771"/>
    </source>
</evidence>
<dbReference type="PROSITE" id="PS50931">
    <property type="entry name" value="HTH_LYSR"/>
    <property type="match status" value="1"/>
</dbReference>
<dbReference type="Pfam" id="PF03466">
    <property type="entry name" value="LysR_substrate"/>
    <property type="match status" value="1"/>
</dbReference>
<evidence type="ECO:0000259" key="5">
    <source>
        <dbReference type="PROSITE" id="PS50931"/>
    </source>
</evidence>
<sequence length="299" mass="31552">MTARRQLPPLATLRAFEAAARHLSFRQAASELGVTPTAISHQIRLLEAMLGQPMFVRHVRRVSLTPAAATLYPVLRTGFDAFADTLAQLRKPAARATVVLTATRLFTARLLVPALGGFTRAHPDIDLHLHASDTPVDLAAGAADIAVRYGTGPFDPLIATPLAAERVGVLCSPSLMIATPADLRRTSLLHSEWIHPVAGPDWATWARLAGMDDLAVESGPRFTDDGHALQAAIAGHGAVLSSLILAAPDIETGLLVHPFGPVITKGGYVIVTTATAADRPDVAAVRDWLVSLVDAPSGP</sequence>
<reference evidence="6 7" key="1">
    <citation type="journal article" date="2013" name="Int. J. Syst. Evol. Microbiol.">
        <title>Sphingomonas kyungheensis sp. nov., a bacterium with ginsenoside-converting activity isolated from soil of a ginseng field.</title>
        <authorList>
            <person name="Son H.M."/>
            <person name="Yang J.E."/>
            <person name="Park Y."/>
            <person name="Han C.K."/>
            <person name="Kim S.G."/>
            <person name="Kook M."/>
            <person name="Yi T.H."/>
        </authorList>
    </citation>
    <scope>NUCLEOTIDE SEQUENCE [LARGE SCALE GENOMIC DNA]</scope>
    <source>
        <strain evidence="6 7">LMG 26582</strain>
    </source>
</reference>
<dbReference type="InterPro" id="IPR058163">
    <property type="entry name" value="LysR-type_TF_proteobact-type"/>
</dbReference>
<name>A0ABU8H2H0_9SPHN</name>
<evidence type="ECO:0000256" key="3">
    <source>
        <dbReference type="ARBA" id="ARBA00023125"/>
    </source>
</evidence>
<gene>
    <name evidence="6" type="ORF">V8201_08935</name>
</gene>
<dbReference type="Gene3D" id="3.40.190.10">
    <property type="entry name" value="Periplasmic binding protein-like II"/>
    <property type="match status" value="2"/>
</dbReference>
<dbReference type="Pfam" id="PF00126">
    <property type="entry name" value="HTH_1"/>
    <property type="match status" value="1"/>
</dbReference>
<keyword evidence="4" id="KW-0804">Transcription</keyword>
<proteinExistence type="inferred from homology"/>
<feature type="domain" description="HTH lysR-type" evidence="5">
    <location>
        <begin position="8"/>
        <end position="65"/>
    </location>
</feature>
<comment type="similarity">
    <text evidence="1">Belongs to the LysR transcriptional regulatory family.</text>
</comment>
<dbReference type="Proteomes" id="UP001367771">
    <property type="component" value="Unassembled WGS sequence"/>
</dbReference>
<keyword evidence="3" id="KW-0238">DNA-binding</keyword>
<dbReference type="SUPFAM" id="SSF53850">
    <property type="entry name" value="Periplasmic binding protein-like II"/>
    <property type="match status" value="1"/>
</dbReference>
<dbReference type="InterPro" id="IPR005119">
    <property type="entry name" value="LysR_subst-bd"/>
</dbReference>
<evidence type="ECO:0000256" key="2">
    <source>
        <dbReference type="ARBA" id="ARBA00023015"/>
    </source>
</evidence>
<dbReference type="SUPFAM" id="SSF46785">
    <property type="entry name" value="Winged helix' DNA-binding domain"/>
    <property type="match status" value="1"/>
</dbReference>
<evidence type="ECO:0000256" key="1">
    <source>
        <dbReference type="ARBA" id="ARBA00009437"/>
    </source>
</evidence>
<dbReference type="RefSeq" id="WP_271298759.1">
    <property type="nucleotide sequence ID" value="NZ_JBBBDM010000003.1"/>
</dbReference>
<keyword evidence="7" id="KW-1185">Reference proteome</keyword>
<dbReference type="Gene3D" id="1.10.10.10">
    <property type="entry name" value="Winged helix-like DNA-binding domain superfamily/Winged helix DNA-binding domain"/>
    <property type="match status" value="1"/>
</dbReference>
<evidence type="ECO:0000313" key="6">
    <source>
        <dbReference type="EMBL" id="MEI5687199.1"/>
    </source>
</evidence>
<dbReference type="PANTHER" id="PTHR30537:SF26">
    <property type="entry name" value="GLYCINE CLEAVAGE SYSTEM TRANSCRIPTIONAL ACTIVATOR"/>
    <property type="match status" value="1"/>
</dbReference>
<dbReference type="InterPro" id="IPR000847">
    <property type="entry name" value="LysR_HTH_N"/>
</dbReference>
<protein>
    <submittedName>
        <fullName evidence="6">LysR substrate-binding domain-containing protein</fullName>
    </submittedName>
</protein>
<keyword evidence="2" id="KW-0805">Transcription regulation</keyword>
<dbReference type="InterPro" id="IPR036388">
    <property type="entry name" value="WH-like_DNA-bd_sf"/>
</dbReference>
<comment type="caution">
    <text evidence="6">The sequence shown here is derived from an EMBL/GenBank/DDBJ whole genome shotgun (WGS) entry which is preliminary data.</text>
</comment>
<organism evidence="6 7">
    <name type="scientific">Sphingomonas kyungheensis</name>
    <dbReference type="NCBI Taxonomy" id="1069987"/>
    <lineage>
        <taxon>Bacteria</taxon>
        <taxon>Pseudomonadati</taxon>
        <taxon>Pseudomonadota</taxon>
        <taxon>Alphaproteobacteria</taxon>
        <taxon>Sphingomonadales</taxon>
        <taxon>Sphingomonadaceae</taxon>
        <taxon>Sphingomonas</taxon>
    </lineage>
</organism>
<dbReference type="InterPro" id="IPR036390">
    <property type="entry name" value="WH_DNA-bd_sf"/>
</dbReference>
<evidence type="ECO:0000256" key="4">
    <source>
        <dbReference type="ARBA" id="ARBA00023163"/>
    </source>
</evidence>